<sequence length="117" mass="13168">MEGLIPYLLHAMKKQRPYNSYRSFSEGSSCSYHLLVGGGDSFNGSSHRRTRSEFQQPNMEFLEKRSGLEYLHSNSLRKRSVNSTSMAAGGSKLTSSYNNPHYGKNHIFSSQAIKVSK</sequence>
<organism evidence="1 2">
    <name type="scientific">Hevea brasiliensis</name>
    <name type="common">Para rubber tree</name>
    <name type="synonym">Siphonia brasiliensis</name>
    <dbReference type="NCBI Taxonomy" id="3981"/>
    <lineage>
        <taxon>Eukaryota</taxon>
        <taxon>Viridiplantae</taxon>
        <taxon>Streptophyta</taxon>
        <taxon>Embryophyta</taxon>
        <taxon>Tracheophyta</taxon>
        <taxon>Spermatophyta</taxon>
        <taxon>Magnoliopsida</taxon>
        <taxon>eudicotyledons</taxon>
        <taxon>Gunneridae</taxon>
        <taxon>Pentapetalae</taxon>
        <taxon>rosids</taxon>
        <taxon>fabids</taxon>
        <taxon>Malpighiales</taxon>
        <taxon>Euphorbiaceae</taxon>
        <taxon>Crotonoideae</taxon>
        <taxon>Micrandreae</taxon>
        <taxon>Hevea</taxon>
    </lineage>
</organism>
<reference evidence="1 2" key="1">
    <citation type="journal article" date="2023" name="Plant Biotechnol. J.">
        <title>Chromosome-level wild Hevea brasiliensis genome provides new tools for genomic-assisted breeding and valuable loci to elevate rubber yield.</title>
        <authorList>
            <person name="Cheng H."/>
            <person name="Song X."/>
            <person name="Hu Y."/>
            <person name="Wu T."/>
            <person name="Yang Q."/>
            <person name="An Z."/>
            <person name="Feng S."/>
            <person name="Deng Z."/>
            <person name="Wu W."/>
            <person name="Zeng X."/>
            <person name="Tu M."/>
            <person name="Wang X."/>
            <person name="Huang H."/>
        </authorList>
    </citation>
    <scope>NUCLEOTIDE SEQUENCE [LARGE SCALE GENOMIC DNA]</scope>
    <source>
        <strain evidence="1">MT/VB/25A 57/8</strain>
    </source>
</reference>
<dbReference type="PANTHER" id="PTHR38370">
    <property type="entry name" value="BETA-1,4-XYLOSIDASE"/>
    <property type="match status" value="1"/>
</dbReference>
<accession>A0ABQ9M4I8</accession>
<evidence type="ECO:0008006" key="3">
    <source>
        <dbReference type="Google" id="ProtNLM"/>
    </source>
</evidence>
<dbReference type="EMBL" id="JARPOI010000008">
    <property type="protein sequence ID" value="KAJ9175154.1"/>
    <property type="molecule type" value="Genomic_DNA"/>
</dbReference>
<evidence type="ECO:0000313" key="1">
    <source>
        <dbReference type="EMBL" id="KAJ9175154.1"/>
    </source>
</evidence>
<protein>
    <recommendedName>
        <fullName evidence="3">DUF4005 domain-containing protein</fullName>
    </recommendedName>
</protein>
<dbReference type="PANTHER" id="PTHR38370:SF1">
    <property type="entry name" value="BETA-1,4-XYLOSIDASE"/>
    <property type="match status" value="1"/>
</dbReference>
<proteinExistence type="predicted"/>
<name>A0ABQ9M4I8_HEVBR</name>
<evidence type="ECO:0000313" key="2">
    <source>
        <dbReference type="Proteomes" id="UP001174677"/>
    </source>
</evidence>
<dbReference type="Proteomes" id="UP001174677">
    <property type="component" value="Chromosome 8"/>
</dbReference>
<gene>
    <name evidence="1" type="ORF">P3X46_013733</name>
</gene>
<comment type="caution">
    <text evidence="1">The sequence shown here is derived from an EMBL/GenBank/DDBJ whole genome shotgun (WGS) entry which is preliminary data.</text>
</comment>
<keyword evidence="2" id="KW-1185">Reference proteome</keyword>